<evidence type="ECO:0000313" key="1">
    <source>
        <dbReference type="EMBL" id="MBB5844090.1"/>
    </source>
</evidence>
<dbReference type="InterPro" id="IPR045423">
    <property type="entry name" value="DUF6510"/>
</dbReference>
<reference evidence="1 2" key="1">
    <citation type="submission" date="2020-08" db="EMBL/GenBank/DDBJ databases">
        <title>Sequencing the genomes of 1000 actinobacteria strains.</title>
        <authorList>
            <person name="Klenk H.-P."/>
        </authorList>
    </citation>
    <scope>NUCLEOTIDE SEQUENCE [LARGE SCALE GENOMIC DNA]</scope>
    <source>
        <strain evidence="1 2">DSM 105784</strain>
    </source>
</reference>
<dbReference type="AlphaFoldDB" id="A0A841AJK6"/>
<comment type="caution">
    <text evidence="1">The sequence shown here is derived from an EMBL/GenBank/DDBJ whole genome shotgun (WGS) entry which is preliminary data.</text>
</comment>
<dbReference type="Pfam" id="PF20120">
    <property type="entry name" value="DUF6510"/>
    <property type="match status" value="1"/>
</dbReference>
<keyword evidence="2" id="KW-1185">Reference proteome</keyword>
<evidence type="ECO:0000313" key="2">
    <source>
        <dbReference type="Proteomes" id="UP000536685"/>
    </source>
</evidence>
<name>A0A841AJK6_9MICO</name>
<sequence>MTHVDGNVLAGPMSELFRADITTATGRCVGCGDESVLARAMVYESGTDLVVRCPKCDSVLLTLVRTAADMRLEFRGVGFLRIPV</sequence>
<protein>
    <submittedName>
        <fullName evidence="1">DNA-directed RNA polymerase subunit RPC12/RpoP</fullName>
    </submittedName>
</protein>
<keyword evidence="1" id="KW-0240">DNA-directed RNA polymerase</keyword>
<accession>A0A841AJK6</accession>
<keyword evidence="1" id="KW-0804">Transcription</keyword>
<dbReference type="RefSeq" id="WP_184237908.1">
    <property type="nucleotide sequence ID" value="NZ_JACHMJ010000001.1"/>
</dbReference>
<organism evidence="1 2">
    <name type="scientific">Conyzicola lurida</name>
    <dbReference type="NCBI Taxonomy" id="1172621"/>
    <lineage>
        <taxon>Bacteria</taxon>
        <taxon>Bacillati</taxon>
        <taxon>Actinomycetota</taxon>
        <taxon>Actinomycetes</taxon>
        <taxon>Micrococcales</taxon>
        <taxon>Microbacteriaceae</taxon>
        <taxon>Conyzicola</taxon>
    </lineage>
</organism>
<dbReference type="GO" id="GO:0000428">
    <property type="term" value="C:DNA-directed RNA polymerase complex"/>
    <property type="evidence" value="ECO:0007669"/>
    <property type="project" value="UniProtKB-KW"/>
</dbReference>
<gene>
    <name evidence="1" type="ORF">HD599_002413</name>
</gene>
<dbReference type="Proteomes" id="UP000536685">
    <property type="component" value="Unassembled WGS sequence"/>
</dbReference>
<proteinExistence type="predicted"/>
<dbReference type="EMBL" id="JACHMJ010000001">
    <property type="protein sequence ID" value="MBB5844090.1"/>
    <property type="molecule type" value="Genomic_DNA"/>
</dbReference>